<dbReference type="GO" id="GO:0003993">
    <property type="term" value="F:acid phosphatase activity"/>
    <property type="evidence" value="ECO:0007669"/>
    <property type="project" value="InterPro"/>
</dbReference>
<dbReference type="InterPro" id="IPR029052">
    <property type="entry name" value="Metallo-depent_PP-like"/>
</dbReference>
<dbReference type="PANTHER" id="PTHR22953">
    <property type="entry name" value="ACID PHOSPHATASE RELATED"/>
    <property type="match status" value="1"/>
</dbReference>
<dbReference type="SUPFAM" id="SSF49363">
    <property type="entry name" value="Purple acid phosphatase, N-terminal domain"/>
    <property type="match status" value="1"/>
</dbReference>
<protein>
    <submittedName>
        <fullName evidence="4">Calcineurin-like phosphoesterase</fullName>
    </submittedName>
</protein>
<dbReference type="InterPro" id="IPR008963">
    <property type="entry name" value="Purple_acid_Pase-like_N"/>
</dbReference>
<dbReference type="PATRIC" id="fig|1813736.3.peg.5409"/>
<dbReference type="PROSITE" id="PS51318">
    <property type="entry name" value="TAT"/>
    <property type="match status" value="1"/>
</dbReference>
<dbReference type="KEGG" id="abac:LuPra_05142"/>
<dbReference type="InterPro" id="IPR004843">
    <property type="entry name" value="Calcineurin-like_PHP"/>
</dbReference>
<dbReference type="GO" id="GO:0046872">
    <property type="term" value="F:metal ion binding"/>
    <property type="evidence" value="ECO:0007669"/>
    <property type="project" value="InterPro"/>
</dbReference>
<dbReference type="InterPro" id="IPR015914">
    <property type="entry name" value="PAPs_N"/>
</dbReference>
<reference evidence="5" key="2">
    <citation type="submission" date="2016-04" db="EMBL/GenBank/DDBJ databases">
        <title>First Complete Genome Sequence of a Subdivision 6 Acidobacterium.</title>
        <authorList>
            <person name="Huang S."/>
            <person name="Vieira S."/>
            <person name="Bunk B."/>
            <person name="Riedel T."/>
            <person name="Sproeer C."/>
            <person name="Overmann J."/>
        </authorList>
    </citation>
    <scope>NUCLEOTIDE SEQUENCE [LARGE SCALE GENOMIC DNA]</scope>
    <source>
        <strain evidence="5">DSM 100886 HEG_-6_39</strain>
    </source>
</reference>
<dbReference type="Gene3D" id="3.60.21.10">
    <property type="match status" value="1"/>
</dbReference>
<dbReference type="AlphaFoldDB" id="A0A143PTA4"/>
<feature type="domain" description="Calcineurin-like phosphoesterase" evidence="2">
    <location>
        <begin position="153"/>
        <end position="360"/>
    </location>
</feature>
<name>A0A143PTA4_LUTPR</name>
<accession>A0A143PTA4</accession>
<proteinExistence type="predicted"/>
<dbReference type="Pfam" id="PF16656">
    <property type="entry name" value="Pur_ac_phosph_N"/>
    <property type="match status" value="1"/>
</dbReference>
<evidence type="ECO:0000313" key="4">
    <source>
        <dbReference type="EMBL" id="AMY11875.1"/>
    </source>
</evidence>
<evidence type="ECO:0000256" key="1">
    <source>
        <dbReference type="ARBA" id="ARBA00022729"/>
    </source>
</evidence>
<dbReference type="InterPro" id="IPR039331">
    <property type="entry name" value="PAPs-like"/>
</dbReference>
<dbReference type="InterPro" id="IPR006311">
    <property type="entry name" value="TAT_signal"/>
</dbReference>
<dbReference type="Proteomes" id="UP000076079">
    <property type="component" value="Chromosome"/>
</dbReference>
<sequence>MHAPLRRREFFKASSAAAVGIALPEAPAAAQGVAKSPENFHLVGAPVLQGVSESSAAIVWAVNDTSTGWVEYGTTEALGQKAQAGDCGLMALDPIVHKVRLTGLAPATKYFYRVYAAPIAFLGPYDIRRGRPFASPIYSFTTLDTGRGAETTFSVINDTHETKETLTPLLGRLKAEPTAMTFWNGDMFDDIRSESHLAEQLLVPAGLAYATESPVYFTRGNHDVRGAGARHLSKFVDTPNGLPYYSFRQGPVAFICLDTGEDKPDDHPVYAGLSDFAAYRLEQRGWLAKELARDHIRTASFRVVVAHIPMYEAAGRTRQRPVDPYGGTGVGGGADARAKWHDLLVKAGIDLIIAGHTHRYAFLEADATRPFAQLTGGGPRPEAATLIQGRATTNELVVMMTKLDGTSIGRYTFNRRT</sequence>
<feature type="domain" description="Purple acid phosphatase N-terminal" evidence="3">
    <location>
        <begin position="48"/>
        <end position="142"/>
    </location>
</feature>
<evidence type="ECO:0000259" key="2">
    <source>
        <dbReference type="Pfam" id="PF00149"/>
    </source>
</evidence>
<dbReference type="PANTHER" id="PTHR22953:SF153">
    <property type="entry name" value="PURPLE ACID PHOSPHATASE"/>
    <property type="match status" value="1"/>
</dbReference>
<dbReference type="Pfam" id="PF00149">
    <property type="entry name" value="Metallophos"/>
    <property type="match status" value="1"/>
</dbReference>
<evidence type="ECO:0000259" key="3">
    <source>
        <dbReference type="Pfam" id="PF16656"/>
    </source>
</evidence>
<organism evidence="4 5">
    <name type="scientific">Luteitalea pratensis</name>
    <dbReference type="NCBI Taxonomy" id="1855912"/>
    <lineage>
        <taxon>Bacteria</taxon>
        <taxon>Pseudomonadati</taxon>
        <taxon>Acidobacteriota</taxon>
        <taxon>Vicinamibacteria</taxon>
        <taxon>Vicinamibacterales</taxon>
        <taxon>Vicinamibacteraceae</taxon>
        <taxon>Luteitalea</taxon>
    </lineage>
</organism>
<dbReference type="Gene3D" id="2.60.40.380">
    <property type="entry name" value="Purple acid phosphatase-like, N-terminal"/>
    <property type="match status" value="1"/>
</dbReference>
<dbReference type="SUPFAM" id="SSF56300">
    <property type="entry name" value="Metallo-dependent phosphatases"/>
    <property type="match status" value="1"/>
</dbReference>
<dbReference type="EMBL" id="CP015136">
    <property type="protein sequence ID" value="AMY11875.1"/>
    <property type="molecule type" value="Genomic_DNA"/>
</dbReference>
<evidence type="ECO:0000313" key="5">
    <source>
        <dbReference type="Proteomes" id="UP000076079"/>
    </source>
</evidence>
<dbReference type="STRING" id="1855912.LuPra_05142"/>
<keyword evidence="5" id="KW-1185">Reference proteome</keyword>
<keyword evidence="1" id="KW-0732">Signal</keyword>
<reference evidence="4 5" key="1">
    <citation type="journal article" date="2016" name="Genome Announc.">
        <title>First Complete Genome Sequence of a Subdivision 6 Acidobacterium Strain.</title>
        <authorList>
            <person name="Huang S."/>
            <person name="Vieira S."/>
            <person name="Bunk B."/>
            <person name="Riedel T."/>
            <person name="Sproer C."/>
            <person name="Overmann J."/>
        </authorList>
    </citation>
    <scope>NUCLEOTIDE SEQUENCE [LARGE SCALE GENOMIC DNA]</scope>
    <source>
        <strain evidence="5">DSM 100886 HEG_-6_39</strain>
    </source>
</reference>
<gene>
    <name evidence="4" type="ORF">LuPra_05142</name>
</gene>